<sequence>RPLTIVYEGLDRVDGSARFGFGETKALTSVSGPIEVRAALEQPSQATLDVHVRPLASLPGTDAKALAATLKALLTPALFLAHHPRSLVQLVAQAICSNGARAGSWRSTLIAALINASCAALLNAASVPMRGVVCAVAVGRRGDTLLLDPAEEEFSDLLGSGCFAFLFSSS</sequence>
<comment type="similarity">
    <text evidence="2">Belongs to the RNase PH family.</text>
</comment>
<comment type="subcellular location">
    <subcellularLocation>
        <location evidence="1">Nucleus</location>
    </subcellularLocation>
</comment>
<dbReference type="EMBL" id="KB467843">
    <property type="protein sequence ID" value="PCH35154.1"/>
    <property type="molecule type" value="Genomic_DNA"/>
</dbReference>
<evidence type="ECO:0000313" key="8">
    <source>
        <dbReference type="Proteomes" id="UP000218811"/>
    </source>
</evidence>
<dbReference type="GO" id="GO:0006364">
    <property type="term" value="P:rRNA processing"/>
    <property type="evidence" value="ECO:0007669"/>
    <property type="project" value="UniProtKB-KW"/>
</dbReference>
<dbReference type="GO" id="GO:0005730">
    <property type="term" value="C:nucleolus"/>
    <property type="evidence" value="ECO:0007669"/>
    <property type="project" value="TreeGrafter"/>
</dbReference>
<keyword evidence="8" id="KW-1185">Reference proteome</keyword>
<dbReference type="STRING" id="742152.A0A2H3JEN0"/>
<reference evidence="7 8" key="1">
    <citation type="journal article" date="2012" name="Science">
        <title>The Paleozoic origin of enzymatic lignin decomposition reconstructed from 31 fungal genomes.</title>
        <authorList>
            <person name="Floudas D."/>
            <person name="Binder M."/>
            <person name="Riley R."/>
            <person name="Barry K."/>
            <person name="Blanchette R.A."/>
            <person name="Henrissat B."/>
            <person name="Martinez A.T."/>
            <person name="Otillar R."/>
            <person name="Spatafora J.W."/>
            <person name="Yadav J.S."/>
            <person name="Aerts A."/>
            <person name="Benoit I."/>
            <person name="Boyd A."/>
            <person name="Carlson A."/>
            <person name="Copeland A."/>
            <person name="Coutinho P.M."/>
            <person name="de Vries R.P."/>
            <person name="Ferreira P."/>
            <person name="Findley K."/>
            <person name="Foster B."/>
            <person name="Gaskell J."/>
            <person name="Glotzer D."/>
            <person name="Gorecki P."/>
            <person name="Heitman J."/>
            <person name="Hesse C."/>
            <person name="Hori C."/>
            <person name="Igarashi K."/>
            <person name="Jurgens J.A."/>
            <person name="Kallen N."/>
            <person name="Kersten P."/>
            <person name="Kohler A."/>
            <person name="Kuees U."/>
            <person name="Kumar T.K.A."/>
            <person name="Kuo A."/>
            <person name="LaButti K."/>
            <person name="Larrondo L.F."/>
            <person name="Lindquist E."/>
            <person name="Ling A."/>
            <person name="Lombard V."/>
            <person name="Lucas S."/>
            <person name="Lundell T."/>
            <person name="Martin R."/>
            <person name="McLaughlin D.J."/>
            <person name="Morgenstern I."/>
            <person name="Morin E."/>
            <person name="Murat C."/>
            <person name="Nagy L.G."/>
            <person name="Nolan M."/>
            <person name="Ohm R.A."/>
            <person name="Patyshakuliyeva A."/>
            <person name="Rokas A."/>
            <person name="Ruiz-Duenas F.J."/>
            <person name="Sabat G."/>
            <person name="Salamov A."/>
            <person name="Samejima M."/>
            <person name="Schmutz J."/>
            <person name="Slot J.C."/>
            <person name="St John F."/>
            <person name="Stenlid J."/>
            <person name="Sun H."/>
            <person name="Sun S."/>
            <person name="Syed K."/>
            <person name="Tsang A."/>
            <person name="Wiebenga A."/>
            <person name="Young D."/>
            <person name="Pisabarro A."/>
            <person name="Eastwood D.C."/>
            <person name="Martin F."/>
            <person name="Cullen D."/>
            <person name="Grigoriev I.V."/>
            <person name="Hibbett D.S."/>
        </authorList>
    </citation>
    <scope>NUCLEOTIDE SEQUENCE [LARGE SCALE GENOMIC DNA]</scope>
    <source>
        <strain evidence="7 8">MD-104</strain>
    </source>
</reference>
<dbReference type="InterPro" id="IPR050080">
    <property type="entry name" value="RNase_PH"/>
</dbReference>
<keyword evidence="5" id="KW-0539">Nucleus</keyword>
<dbReference type="GO" id="GO:0003723">
    <property type="term" value="F:RNA binding"/>
    <property type="evidence" value="ECO:0007669"/>
    <property type="project" value="TreeGrafter"/>
</dbReference>
<dbReference type="GO" id="GO:0071051">
    <property type="term" value="P:poly(A)-dependent snoRNA 3'-end processing"/>
    <property type="evidence" value="ECO:0007669"/>
    <property type="project" value="TreeGrafter"/>
</dbReference>
<dbReference type="InterPro" id="IPR027408">
    <property type="entry name" value="PNPase/RNase_PH_dom_sf"/>
</dbReference>
<dbReference type="SUPFAM" id="SSF54211">
    <property type="entry name" value="Ribosomal protein S5 domain 2-like"/>
    <property type="match status" value="1"/>
</dbReference>
<keyword evidence="4" id="KW-0271">Exosome</keyword>
<dbReference type="GO" id="GO:0034475">
    <property type="term" value="P:U4 snRNA 3'-end processing"/>
    <property type="evidence" value="ECO:0007669"/>
    <property type="project" value="TreeGrafter"/>
</dbReference>
<dbReference type="SUPFAM" id="SSF55666">
    <property type="entry name" value="Ribonuclease PH domain 2-like"/>
    <property type="match status" value="1"/>
</dbReference>
<dbReference type="PANTHER" id="PTHR11953:SF1">
    <property type="entry name" value="EXOSOME COMPLEX COMPONENT RRP46"/>
    <property type="match status" value="1"/>
</dbReference>
<evidence type="ECO:0000256" key="4">
    <source>
        <dbReference type="ARBA" id="ARBA00022835"/>
    </source>
</evidence>
<evidence type="ECO:0000256" key="2">
    <source>
        <dbReference type="ARBA" id="ARBA00006678"/>
    </source>
</evidence>
<evidence type="ECO:0000256" key="1">
    <source>
        <dbReference type="ARBA" id="ARBA00004123"/>
    </source>
</evidence>
<dbReference type="GO" id="GO:0016075">
    <property type="term" value="P:rRNA catabolic process"/>
    <property type="evidence" value="ECO:0007669"/>
    <property type="project" value="TreeGrafter"/>
</dbReference>
<gene>
    <name evidence="7" type="ORF">WOLCODRAFT_59370</name>
</gene>
<evidence type="ECO:0000313" key="7">
    <source>
        <dbReference type="EMBL" id="PCH35154.1"/>
    </source>
</evidence>
<evidence type="ECO:0000256" key="5">
    <source>
        <dbReference type="ARBA" id="ARBA00023242"/>
    </source>
</evidence>
<dbReference type="InterPro" id="IPR036345">
    <property type="entry name" value="ExoRNase_PH_dom2_sf"/>
</dbReference>
<name>A0A2H3JEN0_WOLCO</name>
<proteinExistence type="inferred from homology"/>
<evidence type="ECO:0000259" key="6">
    <source>
        <dbReference type="Pfam" id="PF01138"/>
    </source>
</evidence>
<dbReference type="PANTHER" id="PTHR11953">
    <property type="entry name" value="EXOSOME COMPLEX COMPONENT"/>
    <property type="match status" value="1"/>
</dbReference>
<dbReference type="GO" id="GO:0000177">
    <property type="term" value="C:cytoplasmic exosome (RNase complex)"/>
    <property type="evidence" value="ECO:0007669"/>
    <property type="project" value="TreeGrafter"/>
</dbReference>
<dbReference type="InterPro" id="IPR001247">
    <property type="entry name" value="ExoRNase_PH_dom1"/>
</dbReference>
<dbReference type="GO" id="GO:0000176">
    <property type="term" value="C:nuclear exosome (RNase complex)"/>
    <property type="evidence" value="ECO:0007669"/>
    <property type="project" value="UniProtKB-ARBA"/>
</dbReference>
<dbReference type="OMA" id="CIINEQG"/>
<dbReference type="AlphaFoldDB" id="A0A2H3JEN0"/>
<feature type="non-terminal residue" evidence="7">
    <location>
        <position position="170"/>
    </location>
</feature>
<accession>A0A2H3JEN0</accession>
<keyword evidence="3" id="KW-0698">rRNA processing</keyword>
<feature type="domain" description="Exoribonuclease phosphorolytic" evidence="6">
    <location>
        <begin position="1"/>
        <end position="124"/>
    </location>
</feature>
<dbReference type="Pfam" id="PF01138">
    <property type="entry name" value="RNase_PH"/>
    <property type="match status" value="1"/>
</dbReference>
<evidence type="ECO:0000256" key="3">
    <source>
        <dbReference type="ARBA" id="ARBA00022552"/>
    </source>
</evidence>
<organism evidence="7 8">
    <name type="scientific">Wolfiporia cocos (strain MD-104)</name>
    <name type="common">Brown rot fungus</name>
    <dbReference type="NCBI Taxonomy" id="742152"/>
    <lineage>
        <taxon>Eukaryota</taxon>
        <taxon>Fungi</taxon>
        <taxon>Dikarya</taxon>
        <taxon>Basidiomycota</taxon>
        <taxon>Agaricomycotina</taxon>
        <taxon>Agaricomycetes</taxon>
        <taxon>Polyporales</taxon>
        <taxon>Phaeolaceae</taxon>
        <taxon>Wolfiporia</taxon>
    </lineage>
</organism>
<dbReference type="Gene3D" id="3.30.230.70">
    <property type="entry name" value="GHMP Kinase, N-terminal domain"/>
    <property type="match status" value="1"/>
</dbReference>
<dbReference type="Proteomes" id="UP000218811">
    <property type="component" value="Unassembled WGS sequence"/>
</dbReference>
<dbReference type="GO" id="GO:0071028">
    <property type="term" value="P:nuclear mRNA surveillance"/>
    <property type="evidence" value="ECO:0007669"/>
    <property type="project" value="TreeGrafter"/>
</dbReference>
<dbReference type="InterPro" id="IPR020568">
    <property type="entry name" value="Ribosomal_Su5_D2-typ_SF"/>
</dbReference>
<protein>
    <recommendedName>
        <fullName evidence="6">Exoribonuclease phosphorolytic domain-containing protein</fullName>
    </recommendedName>
</protein>
<feature type="non-terminal residue" evidence="7">
    <location>
        <position position="1"/>
    </location>
</feature>
<dbReference type="OrthoDB" id="27298at2759"/>